<dbReference type="GO" id="GO:0006308">
    <property type="term" value="P:DNA catabolic process"/>
    <property type="evidence" value="ECO:0007669"/>
    <property type="project" value="UniProtKB-UniRule"/>
</dbReference>
<dbReference type="HAMAP" id="MF_00378">
    <property type="entry name" value="Exonuc_7_L"/>
    <property type="match status" value="1"/>
</dbReference>
<organism evidence="9 11">
    <name type="scientific">Aerococcus sanguinicola</name>
    <dbReference type="NCBI Taxonomy" id="119206"/>
    <lineage>
        <taxon>Bacteria</taxon>
        <taxon>Bacillati</taxon>
        <taxon>Bacillota</taxon>
        <taxon>Bacilli</taxon>
        <taxon>Lactobacillales</taxon>
        <taxon>Aerococcaceae</taxon>
        <taxon>Aerococcus</taxon>
    </lineage>
</organism>
<feature type="domain" description="Exonuclease VII large subunit C-terminal" evidence="7">
    <location>
        <begin position="131"/>
        <end position="438"/>
    </location>
</feature>
<dbReference type="GO" id="GO:0008855">
    <property type="term" value="F:exodeoxyribonuclease VII activity"/>
    <property type="evidence" value="ECO:0007669"/>
    <property type="project" value="UniProtKB-UniRule"/>
</dbReference>
<dbReference type="InterPro" id="IPR025824">
    <property type="entry name" value="OB-fold_nuc-bd_dom"/>
</dbReference>
<evidence type="ECO:0000256" key="3">
    <source>
        <dbReference type="ARBA" id="ARBA00022801"/>
    </source>
</evidence>
<evidence type="ECO:0000313" key="10">
    <source>
        <dbReference type="EMBL" id="PKZ23308.1"/>
    </source>
</evidence>
<protein>
    <recommendedName>
        <fullName evidence="5">Exodeoxyribonuclease 7 large subunit</fullName>
        <ecNumber evidence="5">3.1.11.6</ecNumber>
    </recommendedName>
    <alternativeName>
        <fullName evidence="5">Exodeoxyribonuclease VII large subunit</fullName>
        <shortName evidence="5">Exonuclease VII large subunit</shortName>
    </alternativeName>
</protein>
<dbReference type="InterPro" id="IPR003753">
    <property type="entry name" value="Exonuc_VII_L"/>
</dbReference>
<reference evidence="10 12" key="3">
    <citation type="submission" date="2017-12" db="EMBL/GenBank/DDBJ databases">
        <title>Phylogenetic diversity of female urinary microbiome.</title>
        <authorList>
            <person name="Thomas-White K."/>
            <person name="Wolfe A.J."/>
        </authorList>
    </citation>
    <scope>NUCLEOTIDE SEQUENCE [LARGE SCALE GENOMIC DNA]</scope>
    <source>
        <strain evidence="10 12">UMB0139</strain>
    </source>
</reference>
<name>A0A0X8FCE2_9LACT</name>
<evidence type="ECO:0000256" key="2">
    <source>
        <dbReference type="ARBA" id="ARBA00022722"/>
    </source>
</evidence>
<accession>A0A0X8FCE2</accession>
<dbReference type="PANTHER" id="PTHR30008">
    <property type="entry name" value="EXODEOXYRIBONUCLEASE 7 LARGE SUBUNIT"/>
    <property type="match status" value="1"/>
</dbReference>
<dbReference type="Proteomes" id="UP000069912">
    <property type="component" value="Chromosome"/>
</dbReference>
<evidence type="ECO:0000256" key="6">
    <source>
        <dbReference type="RuleBase" id="RU004355"/>
    </source>
</evidence>
<dbReference type="GeneID" id="92903998"/>
<evidence type="ECO:0000256" key="4">
    <source>
        <dbReference type="ARBA" id="ARBA00022839"/>
    </source>
</evidence>
<dbReference type="Pfam" id="PF02601">
    <property type="entry name" value="Exonuc_VII_L"/>
    <property type="match status" value="1"/>
</dbReference>
<dbReference type="GO" id="GO:0009318">
    <property type="term" value="C:exodeoxyribonuclease VII complex"/>
    <property type="evidence" value="ECO:0007669"/>
    <property type="project" value="UniProtKB-UniRule"/>
</dbReference>
<keyword evidence="4 5" id="KW-0269">Exonuclease</keyword>
<proteinExistence type="inferred from homology"/>
<comment type="subunit">
    <text evidence="5">Heterooligomer composed of large and small subunits.</text>
</comment>
<dbReference type="EMBL" id="PKGY01000001">
    <property type="protein sequence ID" value="PKZ23308.1"/>
    <property type="molecule type" value="Genomic_DNA"/>
</dbReference>
<dbReference type="OrthoDB" id="9802795at2"/>
<dbReference type="Pfam" id="PF13742">
    <property type="entry name" value="tRNA_anti_2"/>
    <property type="match status" value="1"/>
</dbReference>
<evidence type="ECO:0000313" key="12">
    <source>
        <dbReference type="Proteomes" id="UP000234239"/>
    </source>
</evidence>
<feature type="domain" description="OB-fold nucleic acid binding" evidence="8">
    <location>
        <begin position="7"/>
        <end position="103"/>
    </location>
</feature>
<dbReference type="PANTHER" id="PTHR30008:SF0">
    <property type="entry name" value="EXODEOXYRIBONUCLEASE 7 LARGE SUBUNIT"/>
    <property type="match status" value="1"/>
</dbReference>
<dbReference type="EMBL" id="CP014160">
    <property type="protein sequence ID" value="AMB94692.1"/>
    <property type="molecule type" value="Genomic_DNA"/>
</dbReference>
<evidence type="ECO:0000256" key="1">
    <source>
        <dbReference type="ARBA" id="ARBA00022490"/>
    </source>
</evidence>
<comment type="similarity">
    <text evidence="5 6">Belongs to the XseA family.</text>
</comment>
<comment type="function">
    <text evidence="5">Bidirectionally degrades single-stranded DNA into large acid-insoluble oligonucleotides, which are then degraded further into small acid-soluble oligonucleotides.</text>
</comment>
<reference evidence="11" key="2">
    <citation type="submission" date="2016-01" db="EMBL/GenBank/DDBJ databases">
        <title>Six Aerococcus type strain genome sequencing and assembly using PacBio and Illumina Hiseq.</title>
        <authorList>
            <person name="Carkaci D."/>
            <person name="Dargis R."/>
            <person name="Nielsen X.C."/>
            <person name="Skovgaard O."/>
            <person name="Fuursted K."/>
            <person name="Christensen J.J."/>
        </authorList>
    </citation>
    <scope>NUCLEOTIDE SEQUENCE [LARGE SCALE GENOMIC DNA]</scope>
    <source>
        <strain evidence="11">CCUG43001</strain>
    </source>
</reference>
<evidence type="ECO:0000259" key="7">
    <source>
        <dbReference type="Pfam" id="PF02601"/>
    </source>
</evidence>
<dbReference type="AlphaFoldDB" id="A0A0X8FCE2"/>
<evidence type="ECO:0000313" key="11">
    <source>
        <dbReference type="Proteomes" id="UP000069912"/>
    </source>
</evidence>
<dbReference type="Proteomes" id="UP000234239">
    <property type="component" value="Unassembled WGS sequence"/>
</dbReference>
<keyword evidence="11" id="KW-1185">Reference proteome</keyword>
<dbReference type="NCBIfam" id="TIGR00237">
    <property type="entry name" value="xseA"/>
    <property type="match status" value="1"/>
</dbReference>
<keyword evidence="2 5" id="KW-0540">Nuclease</keyword>
<comment type="catalytic activity">
    <reaction evidence="5 6">
        <text>Exonucleolytic cleavage in either 5'- to 3'- or 3'- to 5'-direction to yield nucleoside 5'-phosphates.</text>
        <dbReference type="EC" id="3.1.11.6"/>
    </reaction>
</comment>
<dbReference type="GO" id="GO:0003676">
    <property type="term" value="F:nucleic acid binding"/>
    <property type="evidence" value="ECO:0007669"/>
    <property type="project" value="InterPro"/>
</dbReference>
<dbReference type="CDD" id="cd04489">
    <property type="entry name" value="ExoVII_LU_OBF"/>
    <property type="match status" value="1"/>
</dbReference>
<keyword evidence="3 5" id="KW-0378">Hydrolase</keyword>
<comment type="subcellular location">
    <subcellularLocation>
        <location evidence="5 6">Cytoplasm</location>
    </subcellularLocation>
</comment>
<dbReference type="InterPro" id="IPR020579">
    <property type="entry name" value="Exonuc_VII_lsu_C"/>
</dbReference>
<sequence>MTQGKYLTVSQLTQYIKAKFTRDPYLETVYLTGEISGYRSRGKANNQYFSIKDDNALISAVIFRGRFQRIPFDLEEGMKVLVKGRVGLYEKQGSYQLYVEDIQPDGIGSFYIAYQQLKDKLSKEGLFNFERKALPPYPKKIAVVTSPTGSVVRDIITTVRRRYPIVEIVVYPTVVQGDRAKDSIVNNLKRADQTGAYDVIIVGRGGGSIEDLWCFNEEEVARTIVACKTPVISSVGHETDYSLADEAADRRAPTPTAAAELATPVLLADLVFRIQELRKRLYTVQGQRLKYYRQRLASSQQSYIFTQPQKLYDGYRMKLIGLEGDLQANLQQKLKSQQDQVRRLKDLLAKYNPRYQLLQSKHLYQQTSQKLAQAFADQVKKKDQDLHRLVTQLDLLSPLKRLSGGYAYLSKDGQHVNSVQDLQAGDHLEVQLLDGQVFAQVDRIEEASLWDKEDKKEN</sequence>
<evidence type="ECO:0000313" key="9">
    <source>
        <dbReference type="EMBL" id="AMB94692.1"/>
    </source>
</evidence>
<dbReference type="GO" id="GO:0005737">
    <property type="term" value="C:cytoplasm"/>
    <property type="evidence" value="ECO:0007669"/>
    <property type="project" value="UniProtKB-SubCell"/>
</dbReference>
<reference evidence="9 11" key="1">
    <citation type="journal article" date="2016" name="Genome Announc.">
        <title>Complete Genome Sequences of Aerococcus christensenii CCUG 28831T, Aerococcus sanguinicola CCUG 43001T, Aerococcus urinae CCUG 36881T, Aerococcus urinaeequi CCUG 28094T, Aerococcus urinaehominis CCUG 42038 BT, and Aerococcus viridans CCUG 4311T.</title>
        <authorList>
            <person name="Carkaci D."/>
            <person name="Dargis R."/>
            <person name="Nielsen X.C."/>
            <person name="Skovgaard O."/>
            <person name="Fuursted K."/>
            <person name="Christensen J.J."/>
        </authorList>
    </citation>
    <scope>NUCLEOTIDE SEQUENCE [LARGE SCALE GENOMIC DNA]</scope>
    <source>
        <strain evidence="9 11">CCUG43001</strain>
    </source>
</reference>
<evidence type="ECO:0000256" key="5">
    <source>
        <dbReference type="HAMAP-Rule" id="MF_00378"/>
    </source>
</evidence>
<evidence type="ECO:0000259" key="8">
    <source>
        <dbReference type="Pfam" id="PF13742"/>
    </source>
</evidence>
<gene>
    <name evidence="5" type="primary">xseA</name>
    <name evidence="9" type="ORF">AWM72_07950</name>
    <name evidence="10" type="ORF">CYJ28_01800</name>
</gene>
<dbReference type="KEGG" id="asan:AWM72_07950"/>
<dbReference type="EC" id="3.1.11.6" evidence="5"/>
<dbReference type="RefSeq" id="WP_067975981.1">
    <property type="nucleotide sequence ID" value="NZ_CAJHKM010000002.1"/>
</dbReference>
<keyword evidence="1 5" id="KW-0963">Cytoplasm</keyword>